<dbReference type="GO" id="GO:0005737">
    <property type="term" value="C:cytoplasm"/>
    <property type="evidence" value="ECO:0007669"/>
    <property type="project" value="TreeGrafter"/>
</dbReference>
<comment type="caution">
    <text evidence="8">The sequence shown here is derived from an EMBL/GenBank/DDBJ whole genome shotgun (WGS) entry which is preliminary data.</text>
</comment>
<dbReference type="SUPFAM" id="SSF48403">
    <property type="entry name" value="Ankyrin repeat"/>
    <property type="match status" value="1"/>
</dbReference>
<evidence type="ECO:0000313" key="9">
    <source>
        <dbReference type="Proteomes" id="UP000736164"/>
    </source>
</evidence>
<name>A0A8J7P045_ATRSP</name>
<dbReference type="Proteomes" id="UP000736164">
    <property type="component" value="Unassembled WGS sequence"/>
</dbReference>
<evidence type="ECO:0000256" key="3">
    <source>
        <dbReference type="ARBA" id="ARBA00023043"/>
    </source>
</evidence>
<feature type="compositionally biased region" description="Polar residues" evidence="7">
    <location>
        <begin position="220"/>
        <end position="230"/>
    </location>
</feature>
<gene>
    <name evidence="8" type="primary">Kank1</name>
    <name evidence="8" type="ORF">GTO95_0015034</name>
</gene>
<evidence type="ECO:0000256" key="6">
    <source>
        <dbReference type="SAM" id="Coils"/>
    </source>
</evidence>
<dbReference type="EMBL" id="JAAWVO010053019">
    <property type="protein sequence ID" value="MBN3320896.1"/>
    <property type="molecule type" value="Genomic_DNA"/>
</dbReference>
<feature type="compositionally biased region" description="Polar residues" evidence="7">
    <location>
        <begin position="125"/>
        <end position="134"/>
    </location>
</feature>
<sequence length="1371" mass="150189">MVCARRFAYKNNRLREKKPLSSVDLLCNREKGEGGLNADDDKDSLAPYYLETPYGYQLDLDFLKYVDDIERGNTLKKLNIQRKPKVAKPVATPRSGGGQTSGWTSTESLSSSNSDECKQSPLLPTRNQPNSPQVRTAALHEASAAFLSVPEGKLLPPPSPRLPRHNLHVEKTLMETRRRLEQERLLMQPPSSEARRPRLASFGGMGSTSSLSSFTGSSGQNQISPNSHQLVHNGHQANGEYNPYFTSSMGSSIRHSPMSSGMTTPVTNISPMHLQQIREQMVVALKRLKELEEQVKTIPVLQVKISVLQEEKRQLAAQINNQKSTSQNMGYGFRKRSYSAGNAQQFDQLSQLKKGSELHIDSEDELENMEHSSQRIEEFRQLTAEMQALERKIQDNNYDTQFNLTQKAEQKQNAKEQKSIAVGADENMNDVVIYRKSSKQYRDVAVETEVETRSTGVGVTEALLGVPTEAETEIEMQHQAIDALKDKIYRLEVQLKETTHEMEMGKLKLELQAAGSRKKADKGSMARPAVYSTSVEAKVQMQSQAVGNHVDVADACTGQDSQASAIGVSCSPELRHVAVGPELPMNRWTVQERVQTQDKCTGRYVEMCSKNVGVELSVYETGVNTEEIVGNLDLYKTGLEMAKKFRSIGCGECSVNVTVCPEKDLVSFGTNTDFVNMVESGIMAVLHTTSQYTNTAIDTVSTSTNTETAVFMDSCTNTTLKTQDKQTNTVPTETRTVAVGDGRVKEVQMTVKTRSVGVGTTVRSESELEKPSVVKTKDCGVGQAGINENFLVGLKTRTIACGPSHQITDSAKTRSIGVGDESISEAGQIQQSQLGTAAGLDHYIEQVQKLLQEQQMLLAENYSELADAFGQPHSQIGSLNCQLMNTLSSINSVMKYSSTEELRTMEIFKLCPDSASAITDAGQSSNVSGACTGMNCTAHSDIRTQESEAQLREPLPSSATIDGLFKDSTSSALRQSRTSQMTLMDQQMSSALHGQSCSSNTLKSIMKKKDGRQGSNSTKKNLQFVGVNGGYETTSSDESSSEESSTSESEDECEGNEYSSEEAPGSGGHGKKPREFCNEGAMEVRRECKEREAEKVEIRERYELSEKMLSACTVLRNHLNDSKALTSKEVRACLNTIQHEWFRISSQKSAVPTMVEDYLSAFREVSPAVLRHIVNMADGNGNTALHYSVSHSNFEIVKRLLNADVCNVNQQNKAGYTPIMLAALAAVEAEKDMRIVEELFSKGDVNAKASQAGQTGLMLAVSHGRMDMVKALLVCGADVNIQDDEGSTALMCASEHGHVEIVKLLLAQPGCDATLTDGDESTALSIALEAGHKDIAVLLYAHVNFSKAQSPGTPRLGRKTSPSPTRRSMFD</sequence>
<keyword evidence="2" id="KW-0677">Repeat</keyword>
<feature type="compositionally biased region" description="Low complexity" evidence="7">
    <location>
        <begin position="101"/>
        <end position="114"/>
    </location>
</feature>
<feature type="region of interest" description="Disordered" evidence="7">
    <location>
        <begin position="80"/>
        <end position="134"/>
    </location>
</feature>
<feature type="compositionally biased region" description="Low complexity" evidence="7">
    <location>
        <begin position="1032"/>
        <end position="1047"/>
    </location>
</feature>
<accession>A0A8J7P045</accession>
<dbReference type="SMART" id="SM00248">
    <property type="entry name" value="ANK"/>
    <property type="match status" value="5"/>
</dbReference>
<feature type="non-terminal residue" evidence="8">
    <location>
        <position position="1371"/>
    </location>
</feature>
<evidence type="ECO:0000256" key="4">
    <source>
        <dbReference type="ARBA" id="ARBA00023054"/>
    </source>
</evidence>
<evidence type="ECO:0000313" key="8">
    <source>
        <dbReference type="EMBL" id="MBN3320896.1"/>
    </source>
</evidence>
<organism evidence="8 9">
    <name type="scientific">Atractosteus spatula</name>
    <name type="common">Alligator gar</name>
    <name type="synonym">Lepisosteus spatula</name>
    <dbReference type="NCBI Taxonomy" id="7917"/>
    <lineage>
        <taxon>Eukaryota</taxon>
        <taxon>Metazoa</taxon>
        <taxon>Chordata</taxon>
        <taxon>Craniata</taxon>
        <taxon>Vertebrata</taxon>
        <taxon>Euteleostomi</taxon>
        <taxon>Actinopterygii</taxon>
        <taxon>Neopterygii</taxon>
        <taxon>Holostei</taxon>
        <taxon>Semionotiformes</taxon>
        <taxon>Lepisosteidae</taxon>
        <taxon>Atractosteus</taxon>
    </lineage>
</organism>
<evidence type="ECO:0000256" key="1">
    <source>
        <dbReference type="ARBA" id="ARBA00022553"/>
    </source>
</evidence>
<feature type="repeat" description="ANK" evidence="5">
    <location>
        <begin position="1285"/>
        <end position="1306"/>
    </location>
</feature>
<dbReference type="Pfam" id="PF12075">
    <property type="entry name" value="KN_motif"/>
    <property type="match status" value="1"/>
</dbReference>
<feature type="non-terminal residue" evidence="8">
    <location>
        <position position="1"/>
    </location>
</feature>
<keyword evidence="9" id="KW-1185">Reference proteome</keyword>
<keyword evidence="3 5" id="KW-0040">ANK repeat</keyword>
<proteinExistence type="predicted"/>
<evidence type="ECO:0000256" key="2">
    <source>
        <dbReference type="ARBA" id="ARBA00022737"/>
    </source>
</evidence>
<feature type="compositionally biased region" description="Polar residues" evidence="7">
    <location>
        <begin position="1360"/>
        <end position="1371"/>
    </location>
</feature>
<dbReference type="FunFam" id="1.25.40.20:FF:000017">
    <property type="entry name" value="KN motif and ankyrin repeat domain-containing protein 1"/>
    <property type="match status" value="1"/>
</dbReference>
<evidence type="ECO:0000256" key="5">
    <source>
        <dbReference type="PROSITE-ProRule" id="PRU00023"/>
    </source>
</evidence>
<dbReference type="PROSITE" id="PS50088">
    <property type="entry name" value="ANK_REPEAT"/>
    <property type="match status" value="3"/>
</dbReference>
<feature type="compositionally biased region" description="Low complexity" evidence="7">
    <location>
        <begin position="207"/>
        <end position="219"/>
    </location>
</feature>
<dbReference type="PANTHER" id="PTHR24168">
    <property type="entry name" value="KN MOTIF AND ANKYRIN REPEAT DOMAIN-CONTAINING"/>
    <property type="match status" value="1"/>
</dbReference>
<feature type="repeat" description="ANK" evidence="5">
    <location>
        <begin position="1252"/>
        <end position="1284"/>
    </location>
</feature>
<feature type="region of interest" description="Disordered" evidence="7">
    <location>
        <begin position="944"/>
        <end position="974"/>
    </location>
</feature>
<dbReference type="InterPro" id="IPR002110">
    <property type="entry name" value="Ankyrin_rpt"/>
</dbReference>
<dbReference type="InterPro" id="IPR047184">
    <property type="entry name" value="KANK1-4"/>
</dbReference>
<dbReference type="PROSITE" id="PS50297">
    <property type="entry name" value="ANK_REP_REGION"/>
    <property type="match status" value="3"/>
</dbReference>
<dbReference type="GO" id="GO:0005856">
    <property type="term" value="C:cytoskeleton"/>
    <property type="evidence" value="ECO:0007669"/>
    <property type="project" value="TreeGrafter"/>
</dbReference>
<dbReference type="PANTHER" id="PTHR24168:SF19">
    <property type="entry name" value="KN MOTIF AND ANKYRIN REPEAT DOMAIN-CONTAINING PROTEIN 1"/>
    <property type="match status" value="1"/>
</dbReference>
<keyword evidence="4 6" id="KW-0175">Coiled coil</keyword>
<dbReference type="GO" id="GO:0030837">
    <property type="term" value="P:negative regulation of actin filament polymerization"/>
    <property type="evidence" value="ECO:0007669"/>
    <property type="project" value="InterPro"/>
</dbReference>
<dbReference type="Pfam" id="PF12796">
    <property type="entry name" value="Ank_2"/>
    <property type="match status" value="2"/>
</dbReference>
<reference evidence="8" key="1">
    <citation type="journal article" date="2021" name="Cell">
        <title>Tracing the genetic footprints of vertebrate landing in non-teleost ray-finned fishes.</title>
        <authorList>
            <person name="Bi X."/>
            <person name="Wang K."/>
            <person name="Yang L."/>
            <person name="Pan H."/>
            <person name="Jiang H."/>
            <person name="Wei Q."/>
            <person name="Fang M."/>
            <person name="Yu H."/>
            <person name="Zhu C."/>
            <person name="Cai Y."/>
            <person name="He Y."/>
            <person name="Gan X."/>
            <person name="Zeng H."/>
            <person name="Yu D."/>
            <person name="Zhu Y."/>
            <person name="Jiang H."/>
            <person name="Qiu Q."/>
            <person name="Yang H."/>
            <person name="Zhang Y.E."/>
            <person name="Wang W."/>
            <person name="Zhu M."/>
            <person name="He S."/>
            <person name="Zhang G."/>
        </authorList>
    </citation>
    <scope>NUCLEOTIDE SEQUENCE</scope>
    <source>
        <strain evidence="8">Allg_001</strain>
    </source>
</reference>
<feature type="region of interest" description="Disordered" evidence="7">
    <location>
        <begin position="1006"/>
        <end position="1074"/>
    </location>
</feature>
<feature type="coiled-coil region" evidence="6">
    <location>
        <begin position="274"/>
        <end position="325"/>
    </location>
</feature>
<protein>
    <submittedName>
        <fullName evidence="8">KANK1 protein</fullName>
    </submittedName>
</protein>
<keyword evidence="1" id="KW-0597">Phosphoprotein</keyword>
<feature type="repeat" description="ANK" evidence="5">
    <location>
        <begin position="1180"/>
        <end position="1202"/>
    </location>
</feature>
<feature type="region of interest" description="Disordered" evidence="7">
    <location>
        <begin position="185"/>
        <end position="239"/>
    </location>
</feature>
<feature type="region of interest" description="Disordered" evidence="7">
    <location>
        <begin position="1349"/>
        <end position="1371"/>
    </location>
</feature>
<evidence type="ECO:0000256" key="7">
    <source>
        <dbReference type="SAM" id="MobiDB-lite"/>
    </source>
</evidence>
<dbReference type="Gene3D" id="1.25.40.20">
    <property type="entry name" value="Ankyrin repeat-containing domain"/>
    <property type="match status" value="1"/>
</dbReference>
<feature type="coiled-coil region" evidence="6">
    <location>
        <begin position="372"/>
        <end position="399"/>
    </location>
</feature>
<dbReference type="InterPro" id="IPR021939">
    <property type="entry name" value="KN_motif"/>
</dbReference>
<dbReference type="InterPro" id="IPR036770">
    <property type="entry name" value="Ankyrin_rpt-contain_sf"/>
</dbReference>